<dbReference type="PANTHER" id="PTHR34174:SF1">
    <property type="entry name" value="CENTRIOLAR AND CILIOGENESIS-ASSOCIATED PROTEIN HYLS1"/>
    <property type="match status" value="1"/>
</dbReference>
<dbReference type="Proteomes" id="UP000007799">
    <property type="component" value="Unassembled WGS sequence"/>
</dbReference>
<dbReference type="eggNOG" id="ENOG502QVD7">
    <property type="taxonomic scope" value="Eukaryota"/>
</dbReference>
<dbReference type="RefSeq" id="XP_004992839.1">
    <property type="nucleotide sequence ID" value="XM_004992782.1"/>
</dbReference>
<dbReference type="GO" id="GO:0060271">
    <property type="term" value="P:cilium assembly"/>
    <property type="evidence" value="ECO:0007669"/>
    <property type="project" value="TreeGrafter"/>
</dbReference>
<evidence type="ECO:0000313" key="11">
    <source>
        <dbReference type="Proteomes" id="UP000007799"/>
    </source>
</evidence>
<keyword evidence="6" id="KW-0206">Cytoskeleton</keyword>
<name>F2UD87_SALR5</name>
<keyword evidence="4" id="KW-0963">Cytoplasm</keyword>
<gene>
    <name evidence="10" type="ORF">PTSG_05947</name>
</gene>
<comment type="similarity">
    <text evidence="3">Belongs to the HYLS1 family.</text>
</comment>
<dbReference type="InParanoid" id="F2UD87"/>
<dbReference type="OrthoDB" id="6343432at2759"/>
<proteinExistence type="inferred from homology"/>
<accession>F2UD87</accession>
<dbReference type="InterPro" id="IPR027918">
    <property type="entry name" value="HYLS1_C_dom"/>
</dbReference>
<keyword evidence="11" id="KW-1185">Reference proteome</keyword>
<dbReference type="InterPro" id="IPR052319">
    <property type="entry name" value="Centriolar_ciliogenesis_assoc"/>
</dbReference>
<dbReference type="GO" id="GO:0005814">
    <property type="term" value="C:centriole"/>
    <property type="evidence" value="ECO:0007669"/>
    <property type="project" value="UniProtKB-SubCell"/>
</dbReference>
<dbReference type="GeneID" id="16073412"/>
<protein>
    <recommendedName>
        <fullName evidence="9">Centriolar and ciliogenesis-associated protein HYLS1 C-terminal domain-containing protein</fullName>
    </recommendedName>
</protein>
<dbReference type="GO" id="GO:0097730">
    <property type="term" value="C:non-motile cilium"/>
    <property type="evidence" value="ECO:0007669"/>
    <property type="project" value="TreeGrafter"/>
</dbReference>
<dbReference type="AlphaFoldDB" id="F2UD87"/>
<reference evidence="10" key="1">
    <citation type="submission" date="2009-08" db="EMBL/GenBank/DDBJ databases">
        <title>Annotation of Salpingoeca rosetta.</title>
        <authorList>
            <consortium name="The Broad Institute Genome Sequencing Platform"/>
            <person name="Russ C."/>
            <person name="Cuomo C."/>
            <person name="Burger G."/>
            <person name="Gray M.W."/>
            <person name="Holland P.W.H."/>
            <person name="King N."/>
            <person name="Lang F.B.F."/>
            <person name="Roger A.J."/>
            <person name="Ruiz-Trillo I."/>
            <person name="Young S.K."/>
            <person name="Zeng Q."/>
            <person name="Gargeya S."/>
            <person name="Alvarado L."/>
            <person name="Berlin A."/>
            <person name="Chapman S.B."/>
            <person name="Chen Z."/>
            <person name="Freedman E."/>
            <person name="Gellesch M."/>
            <person name="Goldberg J."/>
            <person name="Griggs A."/>
            <person name="Gujja S."/>
            <person name="Heilman E."/>
            <person name="Heiman D."/>
            <person name="Howarth C."/>
            <person name="Mehta T."/>
            <person name="Neiman D."/>
            <person name="Pearson M."/>
            <person name="Roberts A."/>
            <person name="Saif S."/>
            <person name="Shea T."/>
            <person name="Shenoy N."/>
            <person name="Sisk P."/>
            <person name="Stolte C."/>
            <person name="Sykes S."/>
            <person name="White J."/>
            <person name="Yandava C."/>
            <person name="Haas B."/>
            <person name="Nusbaum C."/>
            <person name="Birren B."/>
        </authorList>
    </citation>
    <scope>NUCLEOTIDE SEQUENCE [LARGE SCALE GENOMIC DNA]</scope>
    <source>
        <strain evidence="10">ATCC 50818</strain>
    </source>
</reference>
<sequence>MAVWFTVRDVRRQLAQLGYYNVPDDVLSDFTQDLVRLALQETEGSDEAQGSENTSTSSARRRPSSSASSTSASAPSTSTSTAHRLPHQHEAPSPHQPQSRQSQQPHRRSRRHTPGKRADVLRPLNTSQASMGARRRKTVMMDGSVLDSVAHDVQEEKDGLLDLLDDMENMTVQSDLYSDVGPDEVDLYADEDLGYPYDLDISNASSEGFQGHPLPPVPDVEEIKPLADRTSFIPPRDMRVKPTRPKTDIVSRASRYREAWKRQKAPGEDAHAQLRRRVRQQLEDQKEEPYQRPRNKPIQRNDYVVPTTKKRLPLRWAVRMHMNALH</sequence>
<evidence type="ECO:0000256" key="6">
    <source>
        <dbReference type="ARBA" id="ARBA00023212"/>
    </source>
</evidence>
<evidence type="ECO:0000256" key="2">
    <source>
        <dbReference type="ARBA" id="ARBA00004138"/>
    </source>
</evidence>
<feature type="compositionally biased region" description="Basic residues" evidence="8">
    <location>
        <begin position="105"/>
        <end position="115"/>
    </location>
</feature>
<evidence type="ECO:0000256" key="3">
    <source>
        <dbReference type="ARBA" id="ARBA00010091"/>
    </source>
</evidence>
<organism evidence="11">
    <name type="scientific">Salpingoeca rosetta (strain ATCC 50818 / BSB-021)</name>
    <dbReference type="NCBI Taxonomy" id="946362"/>
    <lineage>
        <taxon>Eukaryota</taxon>
        <taxon>Choanoflagellata</taxon>
        <taxon>Craspedida</taxon>
        <taxon>Salpingoecidae</taxon>
        <taxon>Salpingoeca</taxon>
    </lineage>
</organism>
<evidence type="ECO:0000256" key="1">
    <source>
        <dbReference type="ARBA" id="ARBA00004114"/>
    </source>
</evidence>
<dbReference type="EMBL" id="GL832969">
    <property type="protein sequence ID" value="EGD74582.1"/>
    <property type="molecule type" value="Genomic_DNA"/>
</dbReference>
<dbReference type="Pfam" id="PF15311">
    <property type="entry name" value="HYLS1_C"/>
    <property type="match status" value="1"/>
</dbReference>
<keyword evidence="7" id="KW-0966">Cell projection</keyword>
<keyword evidence="5" id="KW-0970">Cilium biogenesis/degradation</keyword>
<evidence type="ECO:0000256" key="5">
    <source>
        <dbReference type="ARBA" id="ARBA00022794"/>
    </source>
</evidence>
<feature type="region of interest" description="Disordered" evidence="8">
    <location>
        <begin position="41"/>
        <end position="136"/>
    </location>
</feature>
<feature type="domain" description="Centriolar and ciliogenesis-associated protein HYLS1 C-terminal" evidence="9">
    <location>
        <begin position="240"/>
        <end position="323"/>
    </location>
</feature>
<evidence type="ECO:0000256" key="4">
    <source>
        <dbReference type="ARBA" id="ARBA00022490"/>
    </source>
</evidence>
<evidence type="ECO:0000259" key="9">
    <source>
        <dbReference type="Pfam" id="PF15311"/>
    </source>
</evidence>
<dbReference type="PANTHER" id="PTHR34174">
    <property type="entry name" value="HYDROLETHALUS SYNDROME PROTEIN 1"/>
    <property type="match status" value="1"/>
</dbReference>
<evidence type="ECO:0000256" key="7">
    <source>
        <dbReference type="ARBA" id="ARBA00023273"/>
    </source>
</evidence>
<feature type="compositionally biased region" description="Low complexity" evidence="8">
    <location>
        <begin position="54"/>
        <end position="82"/>
    </location>
</feature>
<dbReference type="OMA" id="NDETAWP"/>
<comment type="subcellular location">
    <subcellularLocation>
        <location evidence="2">Cell projection</location>
        <location evidence="2">Cilium</location>
    </subcellularLocation>
    <subcellularLocation>
        <location evidence="1">Cytoplasm</location>
        <location evidence="1">Cytoskeleton</location>
        <location evidence="1">Microtubule organizing center</location>
        <location evidence="1">Centrosome</location>
        <location evidence="1">Centriole</location>
    </subcellularLocation>
</comment>
<dbReference type="KEGG" id="sre:PTSG_05947"/>
<dbReference type="FunCoup" id="F2UD87">
    <property type="interactions" value="89"/>
</dbReference>
<evidence type="ECO:0000256" key="8">
    <source>
        <dbReference type="SAM" id="MobiDB-lite"/>
    </source>
</evidence>
<evidence type="ECO:0000313" key="10">
    <source>
        <dbReference type="EMBL" id="EGD74582.1"/>
    </source>
</evidence>